<reference evidence="1" key="1">
    <citation type="submission" date="2022-04" db="EMBL/GenBank/DDBJ databases">
        <title>Genome of the entomopathogenic fungus Entomophthora muscae.</title>
        <authorList>
            <person name="Elya C."/>
            <person name="Lovett B.R."/>
            <person name="Lee E."/>
            <person name="Macias A.M."/>
            <person name="Hajek A.E."/>
            <person name="De Bivort B.L."/>
            <person name="Kasson M.T."/>
            <person name="De Fine Licht H.H."/>
            <person name="Stajich J.E."/>
        </authorList>
    </citation>
    <scope>NUCLEOTIDE SEQUENCE</scope>
    <source>
        <strain evidence="1">Berkeley</strain>
    </source>
</reference>
<evidence type="ECO:0000313" key="2">
    <source>
        <dbReference type="Proteomes" id="UP001165960"/>
    </source>
</evidence>
<protein>
    <submittedName>
        <fullName evidence="1">Uncharacterized protein</fullName>
    </submittedName>
</protein>
<dbReference type="Proteomes" id="UP001165960">
    <property type="component" value="Unassembled WGS sequence"/>
</dbReference>
<sequence length="442" mass="50037">MFDFPKILSYLVLAATIKARLASDFLSPGPVISANRRQGYFSVGPDAFFEEIENLTDEIKLLTSSYSIAFDRNVALKRYSDIILGLAAQDELYNRVFNITKADLFSKRLYKTSEHDSGLWLSSIEAQFHRITTKQKLVDVTGRQGDVQPLSKKKSKIPSKPEFQEYAEPILKTLDPEEMKNFLTKFSSFYNRYYNSHYGVESAQFLFDKLQAIINESHRKDLTVQYFPHNWKQSSIIVRFKPDNKTDEIVIVGAHQDSVSQWNPWFGRAPGADDDGSGTTSIISAFKALVQGGFRPTRNLEFHWYSGEEGGLKGSEAIASKYASSHKNVVAMMHFDMSGHFVGPERIAVVQDHTDPTLSEFLRKLIIAYTDLKWINSGCGYGCSDHASWDSHGYRAAFPIEDPDIDSNPNIHSSRDRVETINFHHVKQFARLAAAFAIELST</sequence>
<evidence type="ECO:0000313" key="1">
    <source>
        <dbReference type="EMBL" id="KAJ9090252.1"/>
    </source>
</evidence>
<name>A0ACC2UU12_9FUNG</name>
<comment type="caution">
    <text evidence="1">The sequence shown here is derived from an EMBL/GenBank/DDBJ whole genome shotgun (WGS) entry which is preliminary data.</text>
</comment>
<organism evidence="1 2">
    <name type="scientific">Entomophthora muscae</name>
    <dbReference type="NCBI Taxonomy" id="34485"/>
    <lineage>
        <taxon>Eukaryota</taxon>
        <taxon>Fungi</taxon>
        <taxon>Fungi incertae sedis</taxon>
        <taxon>Zoopagomycota</taxon>
        <taxon>Entomophthoromycotina</taxon>
        <taxon>Entomophthoromycetes</taxon>
        <taxon>Entomophthorales</taxon>
        <taxon>Entomophthoraceae</taxon>
        <taxon>Entomophthora</taxon>
    </lineage>
</organism>
<dbReference type="EMBL" id="QTSX02000011">
    <property type="protein sequence ID" value="KAJ9090252.1"/>
    <property type="molecule type" value="Genomic_DNA"/>
</dbReference>
<gene>
    <name evidence="1" type="ORF">DSO57_1004500</name>
</gene>
<keyword evidence="2" id="KW-1185">Reference proteome</keyword>
<accession>A0ACC2UU12</accession>
<proteinExistence type="predicted"/>